<evidence type="ECO:0000256" key="3">
    <source>
        <dbReference type="ARBA" id="ARBA00023125"/>
    </source>
</evidence>
<evidence type="ECO:0000256" key="4">
    <source>
        <dbReference type="ARBA" id="ARBA00023163"/>
    </source>
</evidence>
<keyword evidence="4" id="KW-0804">Transcription</keyword>
<dbReference type="CDD" id="cd05466">
    <property type="entry name" value="PBP2_LTTR_substrate"/>
    <property type="match status" value="1"/>
</dbReference>
<evidence type="ECO:0000313" key="7">
    <source>
        <dbReference type="Proteomes" id="UP001589776"/>
    </source>
</evidence>
<dbReference type="Pfam" id="PF03466">
    <property type="entry name" value="LysR_substrate"/>
    <property type="match status" value="1"/>
</dbReference>
<keyword evidence="2" id="KW-0805">Transcription regulation</keyword>
<evidence type="ECO:0000256" key="1">
    <source>
        <dbReference type="ARBA" id="ARBA00009437"/>
    </source>
</evidence>
<feature type="domain" description="HTH lysR-type" evidence="5">
    <location>
        <begin position="1"/>
        <end position="54"/>
    </location>
</feature>
<dbReference type="EMBL" id="JBHLWN010000027">
    <property type="protein sequence ID" value="MFC0212326.1"/>
    <property type="molecule type" value="Genomic_DNA"/>
</dbReference>
<dbReference type="InterPro" id="IPR036388">
    <property type="entry name" value="WH-like_DNA-bd_sf"/>
</dbReference>
<dbReference type="InterPro" id="IPR000847">
    <property type="entry name" value="LysR_HTH_N"/>
</dbReference>
<gene>
    <name evidence="6" type="ORF">ACFFK0_07605</name>
</gene>
<evidence type="ECO:0000313" key="6">
    <source>
        <dbReference type="EMBL" id="MFC0212326.1"/>
    </source>
</evidence>
<dbReference type="PRINTS" id="PR00039">
    <property type="entry name" value="HTHLYSR"/>
</dbReference>
<protein>
    <submittedName>
        <fullName evidence="6">LysR family transcriptional regulator</fullName>
    </submittedName>
</protein>
<dbReference type="Proteomes" id="UP001589776">
    <property type="component" value="Unassembled WGS sequence"/>
</dbReference>
<comment type="caution">
    <text evidence="6">The sequence shown here is derived from an EMBL/GenBank/DDBJ whole genome shotgun (WGS) entry which is preliminary data.</text>
</comment>
<dbReference type="Gene3D" id="3.40.190.10">
    <property type="entry name" value="Periplasmic binding protein-like II"/>
    <property type="match status" value="2"/>
</dbReference>
<dbReference type="SUPFAM" id="SSF46785">
    <property type="entry name" value="Winged helix' DNA-binding domain"/>
    <property type="match status" value="1"/>
</dbReference>
<proteinExistence type="inferred from homology"/>
<dbReference type="Gene3D" id="1.10.10.10">
    <property type="entry name" value="Winged helix-like DNA-binding domain superfamily/Winged helix DNA-binding domain"/>
    <property type="match status" value="1"/>
</dbReference>
<dbReference type="RefSeq" id="WP_377469466.1">
    <property type="nucleotide sequence ID" value="NZ_JBHLWN010000027.1"/>
</dbReference>
<keyword evidence="7" id="KW-1185">Reference proteome</keyword>
<dbReference type="PROSITE" id="PS50931">
    <property type="entry name" value="HTH_LYSR"/>
    <property type="match status" value="1"/>
</dbReference>
<dbReference type="InterPro" id="IPR036390">
    <property type="entry name" value="WH_DNA-bd_sf"/>
</dbReference>
<evidence type="ECO:0000259" key="5">
    <source>
        <dbReference type="PROSITE" id="PS50931"/>
    </source>
</evidence>
<evidence type="ECO:0000256" key="2">
    <source>
        <dbReference type="ARBA" id="ARBA00023015"/>
    </source>
</evidence>
<reference evidence="6 7" key="1">
    <citation type="submission" date="2024-09" db="EMBL/GenBank/DDBJ databases">
        <authorList>
            <person name="Sun Q."/>
            <person name="Mori K."/>
        </authorList>
    </citation>
    <scope>NUCLEOTIDE SEQUENCE [LARGE SCALE GENOMIC DNA]</scope>
    <source>
        <strain evidence="6 7">CCM 7759</strain>
    </source>
</reference>
<dbReference type="PANTHER" id="PTHR30126:SF40">
    <property type="entry name" value="HTH-TYPE TRANSCRIPTIONAL REGULATOR GLTR"/>
    <property type="match status" value="1"/>
</dbReference>
<comment type="similarity">
    <text evidence="1">Belongs to the LysR transcriptional regulatory family.</text>
</comment>
<organism evidence="6 7">
    <name type="scientific">Paenibacillus chartarius</name>
    <dbReference type="NCBI Taxonomy" id="747481"/>
    <lineage>
        <taxon>Bacteria</taxon>
        <taxon>Bacillati</taxon>
        <taxon>Bacillota</taxon>
        <taxon>Bacilli</taxon>
        <taxon>Bacillales</taxon>
        <taxon>Paenibacillaceae</taxon>
        <taxon>Paenibacillus</taxon>
    </lineage>
</organism>
<sequence length="357" mass="38528">MFVTFLTVLEERSFSRAAERLGYVQSTVTAQIRLLEQACGKKLFDRLPRGVEPTRAGLEAAAYAARFVRLSEGLKEAMASLDEPQGSLHVQALESFSTAHLTPVLEAFVSRYPRIRLELAGGFLQETAEAVAAGRAELGLVPADPGRGELSFEPLLTERLVWVASPQVGRRWRADGWDALSAERVIGFGGRCMYHTLAERLLQQYASAYNVPRRAPAPMVFASPEMIRQAVRCGLGFALLPQTTVHADIAAGVLDELPLNDAISPDSAAPNPGSAAPVFIEPPGASLTALYAGSIATACTEPPDAPSAADPLLLTHGLIRAKHRELSTPARLFREALLEHFDDSYRSAKANIPPVHS</sequence>
<dbReference type="PANTHER" id="PTHR30126">
    <property type="entry name" value="HTH-TYPE TRANSCRIPTIONAL REGULATOR"/>
    <property type="match status" value="1"/>
</dbReference>
<dbReference type="Pfam" id="PF00126">
    <property type="entry name" value="HTH_1"/>
    <property type="match status" value="1"/>
</dbReference>
<accession>A0ABV6DI52</accession>
<dbReference type="InterPro" id="IPR005119">
    <property type="entry name" value="LysR_subst-bd"/>
</dbReference>
<name>A0ABV6DI52_9BACL</name>
<keyword evidence="3" id="KW-0238">DNA-binding</keyword>
<dbReference type="SUPFAM" id="SSF53850">
    <property type="entry name" value="Periplasmic binding protein-like II"/>
    <property type="match status" value="1"/>
</dbReference>